<evidence type="ECO:0000256" key="1">
    <source>
        <dbReference type="SAM" id="SignalP"/>
    </source>
</evidence>
<feature type="signal peptide" evidence="1">
    <location>
        <begin position="1"/>
        <end position="33"/>
    </location>
</feature>
<dbReference type="EMBL" id="JBEUKS010000001">
    <property type="protein sequence ID" value="MFC1437350.1"/>
    <property type="molecule type" value="Genomic_DNA"/>
</dbReference>
<dbReference type="Proteomes" id="UP001592581">
    <property type="component" value="Unassembled WGS sequence"/>
</dbReference>
<feature type="chain" id="PRO_5045651957" evidence="1">
    <location>
        <begin position="34"/>
        <end position="217"/>
    </location>
</feature>
<proteinExistence type="predicted"/>
<keyword evidence="3" id="KW-1185">Reference proteome</keyword>
<organism evidence="2 3">
    <name type="scientific">Streptacidiphilus jeojiensis</name>
    <dbReference type="NCBI Taxonomy" id="3229225"/>
    <lineage>
        <taxon>Bacteria</taxon>
        <taxon>Bacillati</taxon>
        <taxon>Actinomycetota</taxon>
        <taxon>Actinomycetes</taxon>
        <taxon>Kitasatosporales</taxon>
        <taxon>Streptomycetaceae</taxon>
        <taxon>Streptacidiphilus</taxon>
    </lineage>
</organism>
<dbReference type="RefSeq" id="WP_380562621.1">
    <property type="nucleotide sequence ID" value="NZ_JBEUKS010000001.1"/>
</dbReference>
<comment type="caution">
    <text evidence="2">The sequence shown here is derived from an EMBL/GenBank/DDBJ whole genome shotgun (WGS) entry which is preliminary data.</text>
</comment>
<evidence type="ECO:0000313" key="3">
    <source>
        <dbReference type="Proteomes" id="UP001592581"/>
    </source>
</evidence>
<keyword evidence="1" id="KW-0732">Signal</keyword>
<sequence>MVQAGKRRAVAVIGTLALLGPGLAALSAAPAFAQSSGAAGSAKVASADPVAQAAAARLAAVSAQSAGAARPALVHPDTTVSLAEDSKLNCLGVAGGAEAKFNDGVISYGATSGQVYGDSWGYWLGKNPANATTLTLTDTYTISGIGTSWNGPGSGFKSISGDKIQYTVSASKVHSYHHGEYEVQFGGFATSFAQTTSVDLQFPGTSCTPSASGTKYL</sequence>
<reference evidence="2 3" key="1">
    <citation type="submission" date="2024-06" db="EMBL/GenBank/DDBJ databases">
        <authorList>
            <person name="Lee S.D."/>
        </authorList>
    </citation>
    <scope>NUCLEOTIDE SEQUENCE [LARGE SCALE GENOMIC DNA]</scope>
    <source>
        <strain evidence="2 3">N1-10</strain>
    </source>
</reference>
<name>A0ABV6XGF5_9ACTN</name>
<accession>A0ABV6XGF5</accession>
<gene>
    <name evidence="2" type="ORF">ABUW04_03680</name>
</gene>
<protein>
    <submittedName>
        <fullName evidence="2">Uncharacterized protein</fullName>
    </submittedName>
</protein>
<evidence type="ECO:0000313" key="2">
    <source>
        <dbReference type="EMBL" id="MFC1437350.1"/>
    </source>
</evidence>